<dbReference type="CDD" id="cd00090">
    <property type="entry name" value="HTH_ARSR"/>
    <property type="match status" value="1"/>
</dbReference>
<dbReference type="PANTHER" id="PTHR39168:SF1">
    <property type="entry name" value="TRANSCRIPTIONAL REGULATORY PROTEIN"/>
    <property type="match status" value="1"/>
</dbReference>
<dbReference type="InterPro" id="IPR001845">
    <property type="entry name" value="HTH_ArsR_DNA-bd_dom"/>
</dbReference>
<protein>
    <submittedName>
        <fullName evidence="2">DNA-binding transcriptional ArsR family regulator</fullName>
    </submittedName>
</protein>
<dbReference type="InterPro" id="IPR011991">
    <property type="entry name" value="ArsR-like_HTH"/>
</dbReference>
<name>A0A562U6W5_9SPHI</name>
<dbReference type="InterPro" id="IPR036390">
    <property type="entry name" value="WH_DNA-bd_sf"/>
</dbReference>
<dbReference type="EMBL" id="VLLI01000005">
    <property type="protein sequence ID" value="TWJ00921.1"/>
    <property type="molecule type" value="Genomic_DNA"/>
</dbReference>
<dbReference type="OrthoDB" id="9797716at2"/>
<sequence>MTVEDKFVSLSALICEPTRARMLWNLLDFRAYTASELSIVADTSPTSASNHLSKLLEAGIVKVEIQGRHRYYSLSNPEVAYAIEGLANLVNNSSAAKSVKKEPEKNGVKYCRTCYDHLAGFVGVKIVEALEGKGYLTKSENGYLISESGWEWFTFLNIMKEDFKNNRRPLTRQCIDWSERRPHLAGQLGAEFLSKMLERNWFKKIQFSRELVITGKGYQELYDLLGIDLQ</sequence>
<evidence type="ECO:0000259" key="1">
    <source>
        <dbReference type="PROSITE" id="PS50987"/>
    </source>
</evidence>
<dbReference type="GO" id="GO:0003700">
    <property type="term" value="F:DNA-binding transcription factor activity"/>
    <property type="evidence" value="ECO:0007669"/>
    <property type="project" value="InterPro"/>
</dbReference>
<dbReference type="InterPro" id="IPR052543">
    <property type="entry name" value="HTH_Metal-responsive_Reg"/>
</dbReference>
<dbReference type="SUPFAM" id="SSF46785">
    <property type="entry name" value="Winged helix' DNA-binding domain"/>
    <property type="match status" value="1"/>
</dbReference>
<organism evidence="2 3">
    <name type="scientific">Mucilaginibacter frigoritolerans</name>
    <dbReference type="NCBI Taxonomy" id="652788"/>
    <lineage>
        <taxon>Bacteria</taxon>
        <taxon>Pseudomonadati</taxon>
        <taxon>Bacteroidota</taxon>
        <taxon>Sphingobacteriia</taxon>
        <taxon>Sphingobacteriales</taxon>
        <taxon>Sphingobacteriaceae</taxon>
        <taxon>Mucilaginibacter</taxon>
    </lineage>
</organism>
<dbReference type="AlphaFoldDB" id="A0A562U6W5"/>
<dbReference type="SMART" id="SM00418">
    <property type="entry name" value="HTH_ARSR"/>
    <property type="match status" value="1"/>
</dbReference>
<feature type="domain" description="HTH arsR-type" evidence="1">
    <location>
        <begin position="1"/>
        <end position="94"/>
    </location>
</feature>
<dbReference type="GO" id="GO:0003677">
    <property type="term" value="F:DNA binding"/>
    <property type="evidence" value="ECO:0007669"/>
    <property type="project" value="UniProtKB-KW"/>
</dbReference>
<reference evidence="2 3" key="1">
    <citation type="submission" date="2019-07" db="EMBL/GenBank/DDBJ databases">
        <title>Genomic Encyclopedia of Archaeal and Bacterial Type Strains, Phase II (KMG-II): from individual species to whole genera.</title>
        <authorList>
            <person name="Goeker M."/>
        </authorList>
    </citation>
    <scope>NUCLEOTIDE SEQUENCE [LARGE SCALE GENOMIC DNA]</scope>
    <source>
        <strain evidence="2 3">ATCC BAA-1854</strain>
    </source>
</reference>
<evidence type="ECO:0000313" key="3">
    <source>
        <dbReference type="Proteomes" id="UP000317010"/>
    </source>
</evidence>
<dbReference type="Pfam" id="PF12840">
    <property type="entry name" value="HTH_20"/>
    <property type="match status" value="1"/>
</dbReference>
<dbReference type="PANTHER" id="PTHR39168">
    <property type="entry name" value="TRANSCRIPTIONAL REGULATOR-RELATED"/>
    <property type="match status" value="1"/>
</dbReference>
<accession>A0A562U6W5</accession>
<dbReference type="GO" id="GO:0010288">
    <property type="term" value="P:response to lead ion"/>
    <property type="evidence" value="ECO:0007669"/>
    <property type="project" value="TreeGrafter"/>
</dbReference>
<evidence type="ECO:0000313" key="2">
    <source>
        <dbReference type="EMBL" id="TWJ00921.1"/>
    </source>
</evidence>
<dbReference type="Gene3D" id="1.10.10.10">
    <property type="entry name" value="Winged helix-like DNA-binding domain superfamily/Winged helix DNA-binding domain"/>
    <property type="match status" value="1"/>
</dbReference>
<keyword evidence="3" id="KW-1185">Reference proteome</keyword>
<keyword evidence="2" id="KW-0238">DNA-binding</keyword>
<dbReference type="GO" id="GO:0046686">
    <property type="term" value="P:response to cadmium ion"/>
    <property type="evidence" value="ECO:0007669"/>
    <property type="project" value="TreeGrafter"/>
</dbReference>
<comment type="caution">
    <text evidence="2">The sequence shown here is derived from an EMBL/GenBank/DDBJ whole genome shotgun (WGS) entry which is preliminary data.</text>
</comment>
<dbReference type="PROSITE" id="PS50987">
    <property type="entry name" value="HTH_ARSR_2"/>
    <property type="match status" value="1"/>
</dbReference>
<dbReference type="GO" id="GO:0097063">
    <property type="term" value="F:cadmium ion sensor activity"/>
    <property type="evidence" value="ECO:0007669"/>
    <property type="project" value="TreeGrafter"/>
</dbReference>
<dbReference type="PRINTS" id="PR00778">
    <property type="entry name" value="HTHARSR"/>
</dbReference>
<dbReference type="RefSeq" id="WP_144912410.1">
    <property type="nucleotide sequence ID" value="NZ_VLLI01000005.1"/>
</dbReference>
<gene>
    <name evidence="2" type="ORF">JN11_02184</name>
</gene>
<proteinExistence type="predicted"/>
<dbReference type="InterPro" id="IPR036388">
    <property type="entry name" value="WH-like_DNA-bd_sf"/>
</dbReference>
<dbReference type="Proteomes" id="UP000317010">
    <property type="component" value="Unassembled WGS sequence"/>
</dbReference>
<dbReference type="GO" id="GO:0032791">
    <property type="term" value="F:lead ion binding"/>
    <property type="evidence" value="ECO:0007669"/>
    <property type="project" value="TreeGrafter"/>
</dbReference>